<dbReference type="PROSITE" id="PS50113">
    <property type="entry name" value="PAC"/>
    <property type="match status" value="1"/>
</dbReference>
<keyword evidence="13" id="KW-1185">Reference proteome</keyword>
<dbReference type="GO" id="GO:0000155">
    <property type="term" value="F:phosphorelay sensor kinase activity"/>
    <property type="evidence" value="ECO:0007669"/>
    <property type="project" value="InterPro"/>
</dbReference>
<feature type="coiled-coil region" evidence="7">
    <location>
        <begin position="359"/>
        <end position="386"/>
    </location>
</feature>
<dbReference type="PRINTS" id="PR00344">
    <property type="entry name" value="BCTRLSENSOR"/>
</dbReference>
<dbReference type="InterPro" id="IPR050351">
    <property type="entry name" value="BphY/WalK/GraS-like"/>
</dbReference>
<evidence type="ECO:0000256" key="6">
    <source>
        <dbReference type="ARBA" id="ARBA00022777"/>
    </source>
</evidence>
<dbReference type="Pfam" id="PF02518">
    <property type="entry name" value="HATPase_c"/>
    <property type="match status" value="1"/>
</dbReference>
<comment type="catalytic activity">
    <reaction evidence="1">
        <text>ATP + protein L-histidine = ADP + protein N-phospho-L-histidine.</text>
        <dbReference type="EC" id="2.7.13.3"/>
    </reaction>
</comment>
<dbReference type="CDD" id="cd00082">
    <property type="entry name" value="HisKA"/>
    <property type="match status" value="1"/>
</dbReference>
<accession>A0A7Y8KWI1</accession>
<evidence type="ECO:0000256" key="2">
    <source>
        <dbReference type="ARBA" id="ARBA00004429"/>
    </source>
</evidence>
<dbReference type="EC" id="2.7.13.3" evidence="3"/>
<dbReference type="InterPro" id="IPR035965">
    <property type="entry name" value="PAS-like_dom_sf"/>
</dbReference>
<dbReference type="SUPFAM" id="SSF55874">
    <property type="entry name" value="ATPase domain of HSP90 chaperone/DNA topoisomerase II/histidine kinase"/>
    <property type="match status" value="1"/>
</dbReference>
<dbReference type="GO" id="GO:0000156">
    <property type="term" value="F:phosphorelay response regulator activity"/>
    <property type="evidence" value="ECO:0007669"/>
    <property type="project" value="TreeGrafter"/>
</dbReference>
<dbReference type="InterPro" id="IPR036097">
    <property type="entry name" value="HisK_dim/P_sf"/>
</dbReference>
<dbReference type="SUPFAM" id="SSF47384">
    <property type="entry name" value="Homodimeric domain of signal transducing histidine kinase"/>
    <property type="match status" value="1"/>
</dbReference>
<dbReference type="InterPro" id="IPR000700">
    <property type="entry name" value="PAS-assoc_C"/>
</dbReference>
<dbReference type="GO" id="GO:0007234">
    <property type="term" value="P:osmosensory signaling via phosphorelay pathway"/>
    <property type="evidence" value="ECO:0007669"/>
    <property type="project" value="TreeGrafter"/>
</dbReference>
<evidence type="ECO:0000256" key="8">
    <source>
        <dbReference type="SAM" id="MobiDB-lite"/>
    </source>
</evidence>
<protein>
    <recommendedName>
        <fullName evidence="3">histidine kinase</fullName>
        <ecNumber evidence="3">2.7.13.3</ecNumber>
    </recommendedName>
</protein>
<dbReference type="InterPro" id="IPR003594">
    <property type="entry name" value="HATPase_dom"/>
</dbReference>
<dbReference type="PANTHER" id="PTHR42878">
    <property type="entry name" value="TWO-COMPONENT HISTIDINE KINASE"/>
    <property type="match status" value="1"/>
</dbReference>
<feature type="domain" description="PAC" evidence="11">
    <location>
        <begin position="302"/>
        <end position="364"/>
    </location>
</feature>
<feature type="region of interest" description="Disordered" evidence="8">
    <location>
        <begin position="607"/>
        <end position="639"/>
    </location>
</feature>
<dbReference type="Proteomes" id="UP000545507">
    <property type="component" value="Unassembled WGS sequence"/>
</dbReference>
<evidence type="ECO:0000256" key="9">
    <source>
        <dbReference type="SAM" id="Phobius"/>
    </source>
</evidence>
<keyword evidence="6" id="KW-0418">Kinase</keyword>
<dbReference type="SMART" id="SM00387">
    <property type="entry name" value="HATPase_c"/>
    <property type="match status" value="1"/>
</dbReference>
<proteinExistence type="predicted"/>
<dbReference type="Gene3D" id="1.10.287.130">
    <property type="match status" value="1"/>
</dbReference>
<comment type="subcellular location">
    <subcellularLocation>
        <location evidence="2">Cell inner membrane</location>
        <topology evidence="2">Multi-pass membrane protein</topology>
    </subcellularLocation>
</comment>
<dbReference type="Gene3D" id="3.30.450.20">
    <property type="entry name" value="PAS domain"/>
    <property type="match status" value="1"/>
</dbReference>
<name>A0A7Y8KWI1_9BURK</name>
<comment type="caution">
    <text evidence="12">The sequence shown here is derived from an EMBL/GenBank/DDBJ whole genome shotgun (WGS) entry which is preliminary data.</text>
</comment>
<dbReference type="Gene3D" id="3.30.565.10">
    <property type="entry name" value="Histidine kinase-like ATPase, C-terminal domain"/>
    <property type="match status" value="1"/>
</dbReference>
<evidence type="ECO:0000259" key="10">
    <source>
        <dbReference type="PROSITE" id="PS50109"/>
    </source>
</evidence>
<dbReference type="InterPro" id="IPR003661">
    <property type="entry name" value="HisK_dim/P_dom"/>
</dbReference>
<dbReference type="RefSeq" id="WP_177133831.1">
    <property type="nucleotide sequence ID" value="NZ_VYGV01000006.1"/>
</dbReference>
<evidence type="ECO:0000256" key="7">
    <source>
        <dbReference type="SAM" id="Coils"/>
    </source>
</evidence>
<dbReference type="InterPro" id="IPR005467">
    <property type="entry name" value="His_kinase_dom"/>
</dbReference>
<dbReference type="PANTHER" id="PTHR42878:SF15">
    <property type="entry name" value="BACTERIOPHYTOCHROME"/>
    <property type="match status" value="1"/>
</dbReference>
<evidence type="ECO:0000256" key="3">
    <source>
        <dbReference type="ARBA" id="ARBA00012438"/>
    </source>
</evidence>
<dbReference type="InterPro" id="IPR036890">
    <property type="entry name" value="HATPase_C_sf"/>
</dbReference>
<dbReference type="InterPro" id="IPR013656">
    <property type="entry name" value="PAS_4"/>
</dbReference>
<feature type="transmembrane region" description="Helical" evidence="9">
    <location>
        <begin position="192"/>
        <end position="216"/>
    </location>
</feature>
<dbReference type="PROSITE" id="PS50109">
    <property type="entry name" value="HIS_KIN"/>
    <property type="match status" value="1"/>
</dbReference>
<evidence type="ECO:0000313" key="12">
    <source>
        <dbReference type="EMBL" id="NWF44547.1"/>
    </source>
</evidence>
<keyword evidence="5" id="KW-0808">Transferase</keyword>
<evidence type="ECO:0000313" key="13">
    <source>
        <dbReference type="Proteomes" id="UP000545507"/>
    </source>
</evidence>
<evidence type="ECO:0000256" key="1">
    <source>
        <dbReference type="ARBA" id="ARBA00000085"/>
    </source>
</evidence>
<dbReference type="InterPro" id="IPR004358">
    <property type="entry name" value="Sig_transdc_His_kin-like_C"/>
</dbReference>
<dbReference type="Pfam" id="PF08448">
    <property type="entry name" value="PAS_4"/>
    <property type="match status" value="1"/>
</dbReference>
<dbReference type="Pfam" id="PF00512">
    <property type="entry name" value="HisKA"/>
    <property type="match status" value="1"/>
</dbReference>
<keyword evidence="7" id="KW-0175">Coiled coil</keyword>
<dbReference type="AlphaFoldDB" id="A0A7Y8KWI1"/>
<keyword evidence="9" id="KW-1133">Transmembrane helix</keyword>
<dbReference type="EMBL" id="VYGV01000006">
    <property type="protein sequence ID" value="NWF44547.1"/>
    <property type="molecule type" value="Genomic_DNA"/>
</dbReference>
<dbReference type="FunFam" id="3.30.565.10:FF:000006">
    <property type="entry name" value="Sensor histidine kinase WalK"/>
    <property type="match status" value="1"/>
</dbReference>
<sequence length="639" mass="71207">MPRNPPSPGHTPPVLLTKPLRISIATILAFGLFMQILLILGVSMADRTLDRGVAPMQELLLIQRQTSQALLLVKRQDQLAQLPCNDQGQNELCEVPLLLKNVVASTQRLLNGEGGLAGLPRSQALQDDARTVALQLRDQATELQTLSTRALNDSGRVLLDLQRGLLDLSALAHRLEQHILGQLQNDFRTKRWLDGLAIIATGVLMTAVVVTLFWMWSRVRNAFSQVHTSEARLRAYTDAVPDPVYVLDSEGRVLEAIGHQHEHPGQLPPLPVGDLVQQHRPAALSRQYLQTIHQALSSRQVQTLESELTDTEGRTRWFEARVAAIEPLPTSDAFETPPQTPLDQVIWLSRDVTERIRNELALRQLNEELEARVEERTRELNDAAEELRRFNYTVSHDLRAPLRAVEAYTALAVEEAGDSLSPVARDLLERARKSAHQLAQMVESLLNLSRIGEIPLQRSWLDLSAMANEICMAFGIDQKDHRIEWQLEPGMTVWADEHLVRSLLQNLISNAVKYSAHRQPASIKIGQSPQADGSTAFYVRDNGAGFDMAHATQLFQPFTRLHSAREFPGDGIGLATVRRIVKHHGGRVWAQGQIDVGATIFFTLPGQPPPRERDFIGSRPAPLDHSNSRPAPLGPDIES</sequence>
<evidence type="ECO:0000256" key="5">
    <source>
        <dbReference type="ARBA" id="ARBA00022679"/>
    </source>
</evidence>
<organism evidence="12 13">
    <name type="scientific">Hydrogenophaga aromaticivorans</name>
    <dbReference type="NCBI Taxonomy" id="2610898"/>
    <lineage>
        <taxon>Bacteria</taxon>
        <taxon>Pseudomonadati</taxon>
        <taxon>Pseudomonadota</taxon>
        <taxon>Betaproteobacteria</taxon>
        <taxon>Burkholderiales</taxon>
        <taxon>Comamonadaceae</taxon>
        <taxon>Hydrogenophaga</taxon>
    </lineage>
</organism>
<dbReference type="SUPFAM" id="SSF55785">
    <property type="entry name" value="PYP-like sensor domain (PAS domain)"/>
    <property type="match status" value="1"/>
</dbReference>
<dbReference type="SMART" id="SM00388">
    <property type="entry name" value="HisKA"/>
    <property type="match status" value="1"/>
</dbReference>
<keyword evidence="9" id="KW-0812">Transmembrane</keyword>
<feature type="domain" description="Histidine kinase" evidence="10">
    <location>
        <begin position="393"/>
        <end position="608"/>
    </location>
</feature>
<keyword evidence="4" id="KW-0597">Phosphoprotein</keyword>
<gene>
    <name evidence="12" type="ORF">F3K02_04670</name>
</gene>
<dbReference type="GO" id="GO:0005886">
    <property type="term" value="C:plasma membrane"/>
    <property type="evidence" value="ECO:0007669"/>
    <property type="project" value="UniProtKB-SubCell"/>
</dbReference>
<evidence type="ECO:0000256" key="4">
    <source>
        <dbReference type="ARBA" id="ARBA00022553"/>
    </source>
</evidence>
<feature type="transmembrane region" description="Helical" evidence="9">
    <location>
        <begin position="20"/>
        <end position="42"/>
    </location>
</feature>
<keyword evidence="9" id="KW-0472">Membrane</keyword>
<reference evidence="12 13" key="1">
    <citation type="submission" date="2019-09" db="EMBL/GenBank/DDBJ databases">
        <title>Hydrogenophaga aromatica sp. nov., isolated from a para-xylene-degrading enrichment culture.</title>
        <authorList>
            <person name="Tancsics A."/>
            <person name="Banerjee S."/>
        </authorList>
    </citation>
    <scope>NUCLEOTIDE SEQUENCE [LARGE SCALE GENOMIC DNA]</scope>
    <source>
        <strain evidence="12 13">D2P1</strain>
    </source>
</reference>
<dbReference type="GO" id="GO:0030295">
    <property type="term" value="F:protein kinase activator activity"/>
    <property type="evidence" value="ECO:0007669"/>
    <property type="project" value="TreeGrafter"/>
</dbReference>
<evidence type="ECO:0000259" key="11">
    <source>
        <dbReference type="PROSITE" id="PS50113"/>
    </source>
</evidence>